<dbReference type="GO" id="GO:0005524">
    <property type="term" value="F:ATP binding"/>
    <property type="evidence" value="ECO:0007669"/>
    <property type="project" value="InterPro"/>
</dbReference>
<dbReference type="PANTHER" id="PTHR11130">
    <property type="entry name" value="GLUTATHIONE SYNTHETASE"/>
    <property type="match status" value="1"/>
</dbReference>
<reference evidence="2" key="3">
    <citation type="submission" date="2016-06" db="UniProtKB">
        <authorList>
            <consortium name="WormBaseParasite"/>
        </authorList>
    </citation>
    <scope>IDENTIFICATION</scope>
</reference>
<evidence type="ECO:0000313" key="2">
    <source>
        <dbReference type="WBParaSite" id="GPLIN_001487100"/>
    </source>
</evidence>
<dbReference type="Gene3D" id="3.30.1490.50">
    <property type="match status" value="1"/>
</dbReference>
<reference evidence="1" key="2">
    <citation type="submission" date="2014-05" db="EMBL/GenBank/DDBJ databases">
        <title>The genome and life-stage specific transcriptomes of Globodera pallida elucidate key aspects of plant parasitism by a cyst nematode.</title>
        <authorList>
            <person name="Cotton J.A."/>
            <person name="Lilley C.J."/>
            <person name="Jones L.M."/>
            <person name="Kikuchi T."/>
            <person name="Reid A.J."/>
            <person name="Thorpe P."/>
            <person name="Tsai I.J."/>
            <person name="Beasley H."/>
            <person name="Blok V."/>
            <person name="Cock P.J.A."/>
            <person name="Van den Akker S.E."/>
            <person name="Holroyd N."/>
            <person name="Hunt M."/>
            <person name="Mantelin S."/>
            <person name="Naghra H."/>
            <person name="Pain A."/>
            <person name="Palomares-Rius J.E."/>
            <person name="Zarowiecki M."/>
            <person name="Berriman M."/>
            <person name="Jones J.T."/>
            <person name="Urwin P.E."/>
        </authorList>
    </citation>
    <scope>NUCLEOTIDE SEQUENCE [LARGE SCALE GENOMIC DNA]</scope>
    <source>
        <strain evidence="1">Lindley</strain>
    </source>
</reference>
<dbReference type="Gene3D" id="3.30.470.20">
    <property type="entry name" value="ATP-grasp fold, B domain"/>
    <property type="match status" value="1"/>
</dbReference>
<dbReference type="GO" id="GO:0043295">
    <property type="term" value="F:glutathione binding"/>
    <property type="evidence" value="ECO:0007669"/>
    <property type="project" value="TreeGrafter"/>
</dbReference>
<dbReference type="InterPro" id="IPR014709">
    <property type="entry name" value="Glutathione_synthase_C_euk"/>
</dbReference>
<dbReference type="AlphaFoldDB" id="A0A183CPR3"/>
<reference evidence="1" key="1">
    <citation type="submission" date="2013-12" db="EMBL/GenBank/DDBJ databases">
        <authorList>
            <person name="Aslett M."/>
        </authorList>
    </citation>
    <scope>NUCLEOTIDE SEQUENCE [LARGE SCALE GENOMIC DNA]</scope>
    <source>
        <strain evidence="1">Lindley</strain>
    </source>
</reference>
<dbReference type="Proteomes" id="UP000050741">
    <property type="component" value="Unassembled WGS sequence"/>
</dbReference>
<dbReference type="InterPro" id="IPR014042">
    <property type="entry name" value="Glutathione_synthase_a-hlx"/>
</dbReference>
<name>A0A183CPR3_GLOPA</name>
<evidence type="ECO:0000313" key="1">
    <source>
        <dbReference type="Proteomes" id="UP000050741"/>
    </source>
</evidence>
<sequence>MAKCVHNAFESWTQNSFDDAPGILDTGGIKEDDLNLHKTLSFISTLPELHAICILLRPNSTRTGPAFQDGWHWLHAKAEQKREDSSKKIQQLLATPGTLERFFPSATEADNVAAIRETFAGLWGLEKSDEQTERVIKNAIENPRNYVLKPNGECGGNNFYDEAVVVGELGVYGTLLGNMHNQSVWHNVQSGHLLRTKLEEVNEGGISVGTGVGDSPYQLK</sequence>
<dbReference type="PANTHER" id="PTHR11130:SF0">
    <property type="entry name" value="GLUTATHIONE SYNTHETASE"/>
    <property type="match status" value="1"/>
</dbReference>
<dbReference type="GO" id="GO:0005829">
    <property type="term" value="C:cytosol"/>
    <property type="evidence" value="ECO:0007669"/>
    <property type="project" value="TreeGrafter"/>
</dbReference>
<dbReference type="Pfam" id="PF03917">
    <property type="entry name" value="GSH_synth_ATP"/>
    <property type="match status" value="1"/>
</dbReference>
<dbReference type="InterPro" id="IPR005615">
    <property type="entry name" value="Glutathione_synthase"/>
</dbReference>
<keyword evidence="1" id="KW-1185">Reference proteome</keyword>
<protein>
    <submittedName>
        <fullName evidence="2">Glutathione synthetase</fullName>
    </submittedName>
</protein>
<dbReference type="WBParaSite" id="GPLIN_001487100">
    <property type="protein sequence ID" value="GPLIN_001487100"/>
    <property type="gene ID" value="GPLIN_001487100"/>
</dbReference>
<accession>A0A183CPR3</accession>
<proteinExistence type="predicted"/>
<organism evidence="1 2">
    <name type="scientific">Globodera pallida</name>
    <name type="common">Potato cyst nematode worm</name>
    <name type="synonym">Heterodera pallida</name>
    <dbReference type="NCBI Taxonomy" id="36090"/>
    <lineage>
        <taxon>Eukaryota</taxon>
        <taxon>Metazoa</taxon>
        <taxon>Ecdysozoa</taxon>
        <taxon>Nematoda</taxon>
        <taxon>Chromadorea</taxon>
        <taxon>Rhabditida</taxon>
        <taxon>Tylenchina</taxon>
        <taxon>Tylenchomorpha</taxon>
        <taxon>Tylenchoidea</taxon>
        <taxon>Heteroderidae</taxon>
        <taxon>Heteroderinae</taxon>
        <taxon>Globodera</taxon>
    </lineage>
</organism>
<dbReference type="GO" id="GO:0004363">
    <property type="term" value="F:glutathione synthase activity"/>
    <property type="evidence" value="ECO:0007669"/>
    <property type="project" value="InterPro"/>
</dbReference>
<dbReference type="Gene3D" id="1.10.1080.10">
    <property type="entry name" value="Glutathione Synthetase, Chain A, domain 3"/>
    <property type="match status" value="1"/>
</dbReference>
<dbReference type="SUPFAM" id="SSF56059">
    <property type="entry name" value="Glutathione synthetase ATP-binding domain-like"/>
    <property type="match status" value="1"/>
</dbReference>